<dbReference type="EMBL" id="JAGKTC010000004">
    <property type="protein sequence ID" value="MBP3985864.1"/>
    <property type="molecule type" value="Genomic_DNA"/>
</dbReference>
<evidence type="ECO:0000313" key="3">
    <source>
        <dbReference type="Proteomes" id="UP000673447"/>
    </source>
</evidence>
<dbReference type="Proteomes" id="UP000673447">
    <property type="component" value="Unassembled WGS sequence"/>
</dbReference>
<dbReference type="GO" id="GO:0016757">
    <property type="term" value="F:glycosyltransferase activity"/>
    <property type="evidence" value="ECO:0007669"/>
    <property type="project" value="UniProtKB-KW"/>
</dbReference>
<keyword evidence="2" id="KW-0328">Glycosyltransferase</keyword>
<dbReference type="CDD" id="cd00761">
    <property type="entry name" value="Glyco_tranf_GTA_type"/>
    <property type="match status" value="1"/>
</dbReference>
<dbReference type="InterPro" id="IPR029044">
    <property type="entry name" value="Nucleotide-diphossugar_trans"/>
</dbReference>
<keyword evidence="3" id="KW-1185">Reference proteome</keyword>
<comment type="caution">
    <text evidence="2">The sequence shown here is derived from an EMBL/GenBank/DDBJ whole genome shotgun (WGS) entry which is preliminary data.</text>
</comment>
<evidence type="ECO:0000313" key="2">
    <source>
        <dbReference type="EMBL" id="MBP3985864.1"/>
    </source>
</evidence>
<evidence type="ECO:0000259" key="1">
    <source>
        <dbReference type="Pfam" id="PF00535"/>
    </source>
</evidence>
<sequence length="308" mass="33297">MPKVSIIIPAYEAAAYVAEAIQSALAQTWPDKEVIVVDDGSSDATAAIAASIPGVTCLRQANAGVSHARNTGVRHSSGELVAFLDADDVWHPGKLEAQVRLLERYPDCDLVYSNFVEIPESLASPGRPGGDGLPRHTRTTDLESSFFHPFFGTSTVVVRRAAFDRVGGFDESLPYAEDVDFFLKVLVGRPATAMIDAAVVYKRDVQGSLSHDSASGYAKLLEVYRRIFATHPALEANHPGMASRSYANLHSRHAASLVRNGKRMDGLRSALRSMQERPSLPAVVGIGRACLPGFLLRAAKRAKLAMER</sequence>
<dbReference type="RefSeq" id="WP_210537738.1">
    <property type="nucleotide sequence ID" value="NZ_JAGKTC010000004.1"/>
</dbReference>
<dbReference type="EC" id="2.4.-.-" evidence="2"/>
<dbReference type="Pfam" id="PF00535">
    <property type="entry name" value="Glycos_transf_2"/>
    <property type="match status" value="1"/>
</dbReference>
<dbReference type="InterPro" id="IPR050834">
    <property type="entry name" value="Glycosyltransf_2"/>
</dbReference>
<accession>A0A940XAD8</accession>
<dbReference type="PANTHER" id="PTHR43685">
    <property type="entry name" value="GLYCOSYLTRANSFERASE"/>
    <property type="match status" value="1"/>
</dbReference>
<proteinExistence type="predicted"/>
<keyword evidence="2" id="KW-0808">Transferase</keyword>
<dbReference type="SUPFAM" id="SSF53448">
    <property type="entry name" value="Nucleotide-diphospho-sugar transferases"/>
    <property type="match status" value="1"/>
</dbReference>
<name>A0A940XAD8_9GAMM</name>
<reference evidence="2" key="2">
    <citation type="submission" date="2021-03" db="EMBL/GenBank/DDBJ databases">
        <authorList>
            <person name="Cao W."/>
        </authorList>
    </citation>
    <scope>NUCLEOTIDE SEQUENCE</scope>
    <source>
        <strain evidence="2">110414</strain>
    </source>
</reference>
<dbReference type="InterPro" id="IPR001173">
    <property type="entry name" value="Glyco_trans_2-like"/>
</dbReference>
<feature type="domain" description="Glycosyltransferase 2-like" evidence="1">
    <location>
        <begin position="5"/>
        <end position="164"/>
    </location>
</feature>
<dbReference type="PANTHER" id="PTHR43685:SF12">
    <property type="entry name" value="GLYCOSYL TRANSFERASE FAMILY 2"/>
    <property type="match status" value="1"/>
</dbReference>
<protein>
    <submittedName>
        <fullName evidence="2">Glycosyltransferase</fullName>
        <ecNumber evidence="2">2.4.-.-</ecNumber>
    </submittedName>
</protein>
<gene>
    <name evidence="2" type="ORF">J5837_15765</name>
</gene>
<organism evidence="2 3">
    <name type="scientific">Pseudoxanthomonas helianthi</name>
    <dbReference type="NCBI Taxonomy" id="1453541"/>
    <lineage>
        <taxon>Bacteria</taxon>
        <taxon>Pseudomonadati</taxon>
        <taxon>Pseudomonadota</taxon>
        <taxon>Gammaproteobacteria</taxon>
        <taxon>Lysobacterales</taxon>
        <taxon>Lysobacteraceae</taxon>
        <taxon>Pseudoxanthomonas</taxon>
    </lineage>
</organism>
<dbReference type="AlphaFoldDB" id="A0A940XAD8"/>
<dbReference type="Gene3D" id="3.90.550.10">
    <property type="entry name" value="Spore Coat Polysaccharide Biosynthesis Protein SpsA, Chain A"/>
    <property type="match status" value="1"/>
</dbReference>
<reference evidence="2" key="1">
    <citation type="journal article" date="2016" name="Int. J. Syst. Evol. Microbiol.">
        <title>Pseudoxanthomonas helianthi sp. nov., isolated from roots of Jerusalem artichoke (Helianthus tuberosus).</title>
        <authorList>
            <person name="Kittiwongwattana C."/>
            <person name="Thawai C."/>
        </authorList>
    </citation>
    <scope>NUCLEOTIDE SEQUENCE</scope>
    <source>
        <strain evidence="2">110414</strain>
    </source>
</reference>